<accession>A0A3G6JMD2</accession>
<organism evidence="2">
    <name type="scientific">Lactobacillus delbrueckii subsp. lactis</name>
    <dbReference type="NCBI Taxonomy" id="29397"/>
    <lineage>
        <taxon>Bacteria</taxon>
        <taxon>Bacillati</taxon>
        <taxon>Bacillota</taxon>
        <taxon>Bacilli</taxon>
        <taxon>Lactobacillales</taxon>
        <taxon>Lactobacillaceae</taxon>
        <taxon>Lactobacillus</taxon>
    </lineage>
</organism>
<proteinExistence type="predicted"/>
<dbReference type="AlphaFoldDB" id="A0A3G6JMD2"/>
<sequence>MKPVTASSSSIALQPPDWLKFMALLQTSTLVPCAFSHRIVNGEAIVPSAIIDKTNLHQGFDLTNPASATRQKTRHSSLHEQMPEAVPFTPPFHQSMDDILPDDSLPYEYYEKFRIKEVRRPPTSVRYVSVKAAE</sequence>
<feature type="region of interest" description="Disordered" evidence="1">
    <location>
        <begin position="62"/>
        <end position="93"/>
    </location>
</feature>
<name>A0A3G6JMD2_LACDL</name>
<reference evidence="2" key="1">
    <citation type="submission" date="2018-07" db="EMBL/GenBank/DDBJ databases">
        <authorList>
            <person name="Somerville V."/>
        </authorList>
    </citation>
    <scope>NUCLEOTIDE SEQUENCE</scope>
    <source>
        <strain evidence="2">NWC_2_2</strain>
        <plasmid evidence="2">pNWC_2_2</plasmid>
    </source>
</reference>
<evidence type="ECO:0000256" key="1">
    <source>
        <dbReference type="SAM" id="MobiDB-lite"/>
    </source>
</evidence>
<dbReference type="EMBL" id="CP031024">
    <property type="protein sequence ID" value="AZA17174.1"/>
    <property type="molecule type" value="Genomic_DNA"/>
</dbReference>
<evidence type="ECO:0000313" key="2">
    <source>
        <dbReference type="EMBL" id="AZA17174.1"/>
    </source>
</evidence>
<keyword evidence="2" id="KW-0614">Plasmid</keyword>
<protein>
    <submittedName>
        <fullName evidence="2">Uncharacterized protein</fullName>
    </submittedName>
</protein>
<gene>
    <name evidence="2" type="ORF">DQL93_11625</name>
</gene>
<geneLocation type="plasmid" evidence="2">
    <name>pNWC_2_2</name>
</geneLocation>